<feature type="transmembrane region" description="Helical" evidence="5">
    <location>
        <begin position="939"/>
        <end position="961"/>
    </location>
</feature>
<keyword evidence="4 5" id="KW-0472">Membrane</keyword>
<feature type="transmembrane region" description="Helical" evidence="5">
    <location>
        <begin position="41"/>
        <end position="65"/>
    </location>
</feature>
<comment type="subcellular location">
    <subcellularLocation>
        <location evidence="1">Membrane</location>
        <topology evidence="1">Multi-pass membrane protein</topology>
    </subcellularLocation>
</comment>
<feature type="transmembrane region" description="Helical" evidence="5">
    <location>
        <begin position="394"/>
        <end position="418"/>
    </location>
</feature>
<protein>
    <recommendedName>
        <fullName evidence="8">High-affinity methionine permease</fullName>
    </recommendedName>
</protein>
<feature type="transmembrane region" description="Helical" evidence="5">
    <location>
        <begin position="792"/>
        <end position="813"/>
    </location>
</feature>
<feature type="transmembrane region" description="Helical" evidence="5">
    <location>
        <begin position="190"/>
        <end position="211"/>
    </location>
</feature>
<evidence type="ECO:0000256" key="4">
    <source>
        <dbReference type="ARBA" id="ARBA00023136"/>
    </source>
</evidence>
<proteinExistence type="predicted"/>
<sequence>MQSLNDADDPTIYEDGVEAGQALTALAPIEETSPLGYNVNFFNATLLNTSAMIGMGIFSTPSFILKSVGSVGMLVALYLFVPVITLAGLMVYIELTSMCGHKRSGAEVVYLEEAYPKPRFLLPTAFALITALLSHAGVSSTVFAKHVLDGYGIEATPVWQRSIAIAMVTVAVWVCLFSNKWALRVNGIAAFFKIGCLILISTTGLACLLGWTSVSNSGNLRHPFEGSLYEANPLATSTVKVLYNFVGWNSILGLMAEVKGRHPVRTIQRAGIASVLVATFLFVTTLLSFSIVLTKEELIGANEVLGAVFLRKAYGDAVANKIFPIFIGISTFGGIVSATLYYGRMLREAGRQGMLPFATFWSRVGRFKTPYGPVLLKWGLAIFLILITPAKDTVVFLIDLASYPALVFSLLIGCGVWILRRRRQQLGLPKHAYQAPNVVVLVYVLQGIALLIMPWIPPKGGSKGGDVGFFYATYCIVAILLLLLCGLYYWVRFCALPQWLGYELVEETVSLPGGVKVMTLKKIGMGIFSTPSYILKSVGSVGALVTLYLVAPIVTWAGLMVYIELASMCGHKRSGAEVVYLEQAYPKPKYLASTVFAITTALLSYTGVSATVFARHILHAFDIEDTPFKQKTIALVMLTSAISVCLFSNRWALKINGFSTIFKVGSLVLISFTGLACLLGWTSVPYTGNLSRPFEGTKIEGNPLATSFAKVNFSFVGWNTILGLMAEVKGSNPVRTVRRAGLASIVITSLLFLATILSFVIVLTKEEITDANEVLGALFFRKVYGDTAATKLFPIFIGISSFGGIVSMTLYYARMLREAGRQGVLPFATFWSRVGRFKTPYGPLLLKWCLSAFLVISVPAGDTFAFLVDLSGYPGLVFALATSCGVWVLRDRRAKLGLPEHAYRAPNIVVLAYVVKSVAFIVMPWIPPEGGSHGGDVDFFYAMYCIVAFGVMAFCVGYYWVWFRVLPAWCGYEIIEETVTLPGGVKASVLRRYYKGEQEPLLQGQQQA</sequence>
<name>A0A8H3DQ11_9AGAM</name>
<feature type="transmembrane region" description="Helical" evidence="5">
    <location>
        <begin position="120"/>
        <end position="138"/>
    </location>
</feature>
<dbReference type="AlphaFoldDB" id="A0A8H3DQ11"/>
<feature type="transmembrane region" description="Helical" evidence="5">
    <location>
        <begin position="910"/>
        <end position="927"/>
    </location>
</feature>
<dbReference type="PANTHER" id="PTHR11785">
    <property type="entry name" value="AMINO ACID TRANSPORTER"/>
    <property type="match status" value="1"/>
</dbReference>
<feature type="transmembrane region" description="Helical" evidence="5">
    <location>
        <begin position="590"/>
        <end position="613"/>
    </location>
</feature>
<feature type="transmembrane region" description="Helical" evidence="5">
    <location>
        <begin position="438"/>
        <end position="456"/>
    </location>
</feature>
<dbReference type="GO" id="GO:0016020">
    <property type="term" value="C:membrane"/>
    <property type="evidence" value="ECO:0007669"/>
    <property type="project" value="UniProtKB-SubCell"/>
</dbReference>
<feature type="transmembrane region" description="Helical" evidence="5">
    <location>
        <begin position="841"/>
        <end position="860"/>
    </location>
</feature>
<dbReference type="FunFam" id="1.20.1740.10:FF:000025">
    <property type="entry name" value="High-affinity methionine permease"/>
    <property type="match status" value="1"/>
</dbReference>
<feature type="transmembrane region" description="Helical" evidence="5">
    <location>
        <begin position="541"/>
        <end position="563"/>
    </location>
</feature>
<dbReference type="InterPro" id="IPR002293">
    <property type="entry name" value="AA/rel_permease1"/>
</dbReference>
<evidence type="ECO:0000256" key="1">
    <source>
        <dbReference type="ARBA" id="ARBA00004141"/>
    </source>
</evidence>
<feature type="transmembrane region" description="Helical" evidence="5">
    <location>
        <begin position="468"/>
        <end position="491"/>
    </location>
</feature>
<feature type="transmembrane region" description="Helical" evidence="5">
    <location>
        <begin position="322"/>
        <end position="342"/>
    </location>
</feature>
<evidence type="ECO:0008006" key="8">
    <source>
        <dbReference type="Google" id="ProtNLM"/>
    </source>
</evidence>
<comment type="caution">
    <text evidence="6">The sequence shown here is derived from an EMBL/GenBank/DDBJ whole genome shotgun (WGS) entry which is preliminary data.</text>
</comment>
<feature type="transmembrane region" description="Helical" evidence="5">
    <location>
        <begin position="872"/>
        <end position="889"/>
    </location>
</feature>
<keyword evidence="3 5" id="KW-1133">Transmembrane helix</keyword>
<keyword evidence="2 5" id="KW-0812">Transmembrane</keyword>
<feature type="transmembrane region" description="Helical" evidence="5">
    <location>
        <begin position="664"/>
        <end position="684"/>
    </location>
</feature>
<feature type="transmembrane region" description="Helical" evidence="5">
    <location>
        <begin position="71"/>
        <end position="93"/>
    </location>
</feature>
<organism evidence="6 7">
    <name type="scientific">Rhizoctonia solani</name>
    <dbReference type="NCBI Taxonomy" id="456999"/>
    <lineage>
        <taxon>Eukaryota</taxon>
        <taxon>Fungi</taxon>
        <taxon>Dikarya</taxon>
        <taxon>Basidiomycota</taxon>
        <taxon>Agaricomycotina</taxon>
        <taxon>Agaricomycetes</taxon>
        <taxon>Cantharellales</taxon>
        <taxon>Ceratobasidiaceae</taxon>
        <taxon>Rhizoctonia</taxon>
    </lineage>
</organism>
<evidence type="ECO:0000313" key="7">
    <source>
        <dbReference type="Proteomes" id="UP000663827"/>
    </source>
</evidence>
<dbReference type="PANTHER" id="PTHR11785:SF353">
    <property type="entry name" value="METHIONINE TRANSPORTER (EUROFUNG)"/>
    <property type="match status" value="1"/>
</dbReference>
<dbReference type="InterPro" id="IPR050598">
    <property type="entry name" value="AminoAcid_Transporter"/>
</dbReference>
<feature type="transmembrane region" description="Helical" evidence="5">
    <location>
        <begin position="158"/>
        <end position="178"/>
    </location>
</feature>
<evidence type="ECO:0000256" key="3">
    <source>
        <dbReference type="ARBA" id="ARBA00022989"/>
    </source>
</evidence>
<dbReference type="Gene3D" id="1.20.1740.10">
    <property type="entry name" value="Amino acid/polyamine transporter I"/>
    <property type="match status" value="2"/>
</dbReference>
<gene>
    <name evidence="6" type="ORF">RDB_LOCUS6205</name>
</gene>
<dbReference type="EMBL" id="CAJNJQ010000131">
    <property type="protein sequence ID" value="CAE7058489.1"/>
    <property type="molecule type" value="Genomic_DNA"/>
</dbReference>
<dbReference type="GO" id="GO:0015179">
    <property type="term" value="F:L-amino acid transmembrane transporter activity"/>
    <property type="evidence" value="ECO:0007669"/>
    <property type="project" value="TreeGrafter"/>
</dbReference>
<evidence type="ECO:0000256" key="2">
    <source>
        <dbReference type="ARBA" id="ARBA00022692"/>
    </source>
</evidence>
<dbReference type="Pfam" id="PF13520">
    <property type="entry name" value="AA_permease_2"/>
    <property type="match status" value="2"/>
</dbReference>
<dbReference type="Proteomes" id="UP000663827">
    <property type="component" value="Unassembled WGS sequence"/>
</dbReference>
<accession>A0A8H3DQ11</accession>
<feature type="transmembrane region" description="Helical" evidence="5">
    <location>
        <begin position="270"/>
        <end position="293"/>
    </location>
</feature>
<feature type="transmembrane region" description="Helical" evidence="5">
    <location>
        <begin position="371"/>
        <end position="388"/>
    </location>
</feature>
<evidence type="ECO:0000313" key="6">
    <source>
        <dbReference type="EMBL" id="CAE7058489.1"/>
    </source>
</evidence>
<feature type="transmembrane region" description="Helical" evidence="5">
    <location>
        <begin position="740"/>
        <end position="763"/>
    </location>
</feature>
<feature type="transmembrane region" description="Helical" evidence="5">
    <location>
        <begin position="241"/>
        <end position="258"/>
    </location>
</feature>
<evidence type="ECO:0000256" key="5">
    <source>
        <dbReference type="SAM" id="Phobius"/>
    </source>
</evidence>
<feature type="transmembrane region" description="Helical" evidence="5">
    <location>
        <begin position="633"/>
        <end position="652"/>
    </location>
</feature>
<reference evidence="6" key="1">
    <citation type="submission" date="2021-01" db="EMBL/GenBank/DDBJ databases">
        <authorList>
            <person name="Kaushik A."/>
        </authorList>
    </citation>
    <scope>NUCLEOTIDE SEQUENCE</scope>
    <source>
        <strain evidence="6">AG5</strain>
    </source>
</reference>